<dbReference type="Pfam" id="PF00185">
    <property type="entry name" value="OTCace"/>
    <property type="match status" value="1"/>
</dbReference>
<evidence type="ECO:0000256" key="6">
    <source>
        <dbReference type="ARBA" id="ARBA00022679"/>
    </source>
</evidence>
<dbReference type="HAMAP" id="MF_01109">
    <property type="entry name" value="OTCase"/>
    <property type="match status" value="1"/>
</dbReference>
<dbReference type="EMBL" id="JBCHKQ010000005">
    <property type="protein sequence ID" value="MEM5948749.1"/>
    <property type="molecule type" value="Genomic_DNA"/>
</dbReference>
<dbReference type="PRINTS" id="PR00102">
    <property type="entry name" value="OTCASE"/>
</dbReference>
<feature type="binding site" evidence="8">
    <location>
        <begin position="57"/>
        <end position="60"/>
    </location>
    <ligand>
        <name>carbamoyl phosphate</name>
        <dbReference type="ChEBI" id="CHEBI:58228"/>
    </ligand>
</feature>
<keyword evidence="12" id="KW-1185">Reference proteome</keyword>
<dbReference type="EC" id="2.1.3.3" evidence="3 8"/>
<evidence type="ECO:0000256" key="5">
    <source>
        <dbReference type="ARBA" id="ARBA00022503"/>
    </source>
</evidence>
<comment type="subcellular location">
    <subcellularLocation>
        <location evidence="1 8">Cytoplasm</location>
    </subcellularLocation>
</comment>
<feature type="binding site" evidence="8">
    <location>
        <position position="106"/>
    </location>
    <ligand>
        <name>carbamoyl phosphate</name>
        <dbReference type="ChEBI" id="CHEBI:58228"/>
    </ligand>
</feature>
<feature type="binding site" evidence="8">
    <location>
        <position position="166"/>
    </location>
    <ligand>
        <name>L-ornithine</name>
        <dbReference type="ChEBI" id="CHEBI:46911"/>
    </ligand>
</feature>
<feature type="domain" description="Aspartate/ornithine carbamoyltransferase carbamoyl-P binding" evidence="10">
    <location>
        <begin position="8"/>
        <end position="146"/>
    </location>
</feature>
<dbReference type="Gene3D" id="3.40.50.1370">
    <property type="entry name" value="Aspartate/ornithine carbamoyltransferase"/>
    <property type="match status" value="2"/>
</dbReference>
<evidence type="ECO:0000256" key="8">
    <source>
        <dbReference type="HAMAP-Rule" id="MF_01109"/>
    </source>
</evidence>
<evidence type="ECO:0000256" key="2">
    <source>
        <dbReference type="ARBA" id="ARBA00007805"/>
    </source>
</evidence>
<comment type="similarity">
    <text evidence="2 8">Belongs to the aspartate/ornithine carbamoyltransferase superfamily. OTCase family.</text>
</comment>
<gene>
    <name evidence="11" type="primary">argF</name>
    <name evidence="11" type="ORF">WKV44_09360</name>
</gene>
<dbReference type="Proteomes" id="UP001466331">
    <property type="component" value="Unassembled WGS sequence"/>
</dbReference>
<comment type="caution">
    <text evidence="11">The sequence shown here is derived from an EMBL/GenBank/DDBJ whole genome shotgun (WGS) entry which is preliminary data.</text>
</comment>
<dbReference type="GO" id="GO:0004585">
    <property type="term" value="F:ornithine carbamoyltransferase activity"/>
    <property type="evidence" value="ECO:0007669"/>
    <property type="project" value="UniProtKB-EC"/>
</dbReference>
<dbReference type="PROSITE" id="PS00097">
    <property type="entry name" value="CARBAMOYLTRANSFERASE"/>
    <property type="match status" value="1"/>
</dbReference>
<feature type="binding site" evidence="8">
    <location>
        <begin position="133"/>
        <end position="136"/>
    </location>
    <ligand>
        <name>carbamoyl phosphate</name>
        <dbReference type="ChEBI" id="CHEBI:58228"/>
    </ligand>
</feature>
<evidence type="ECO:0000256" key="1">
    <source>
        <dbReference type="ARBA" id="ARBA00004496"/>
    </source>
</evidence>
<dbReference type="RefSeq" id="WP_420070200.1">
    <property type="nucleotide sequence ID" value="NZ_JBCHKQ010000005.1"/>
</dbReference>
<dbReference type="InterPro" id="IPR006130">
    <property type="entry name" value="Asp/Orn_carbamoylTrfase"/>
</dbReference>
<feature type="domain" description="Aspartate/ornithine carbamoyltransferase Asp/Orn-binding" evidence="9">
    <location>
        <begin position="154"/>
        <end position="324"/>
    </location>
</feature>
<dbReference type="PANTHER" id="PTHR45753:SF1">
    <property type="entry name" value="ORNITHINE CARBAMOYLTRANSFERASE, CATABOLIC"/>
    <property type="match status" value="1"/>
</dbReference>
<feature type="binding site" evidence="8">
    <location>
        <position position="229"/>
    </location>
    <ligand>
        <name>L-ornithine</name>
        <dbReference type="ChEBI" id="CHEBI:46911"/>
    </ligand>
</feature>
<dbReference type="SUPFAM" id="SSF53671">
    <property type="entry name" value="Aspartate/ornithine carbamoyltransferase"/>
    <property type="match status" value="1"/>
</dbReference>
<evidence type="ECO:0000259" key="9">
    <source>
        <dbReference type="Pfam" id="PF00185"/>
    </source>
</evidence>
<keyword evidence="6 8" id="KW-0808">Transferase</keyword>
<dbReference type="InterPro" id="IPR002292">
    <property type="entry name" value="Orn/put_carbamltrans"/>
</dbReference>
<feature type="binding site" evidence="8">
    <location>
        <begin position="270"/>
        <end position="271"/>
    </location>
    <ligand>
        <name>carbamoyl phosphate</name>
        <dbReference type="ChEBI" id="CHEBI:58228"/>
    </ligand>
</feature>
<evidence type="ECO:0000256" key="3">
    <source>
        <dbReference type="ARBA" id="ARBA00013007"/>
    </source>
</evidence>
<organism evidence="11 12">
    <name type="scientific">Rarispira pelagica</name>
    <dbReference type="NCBI Taxonomy" id="3141764"/>
    <lineage>
        <taxon>Bacteria</taxon>
        <taxon>Pseudomonadati</taxon>
        <taxon>Spirochaetota</taxon>
        <taxon>Spirochaetia</taxon>
        <taxon>Winmispirales</taxon>
        <taxon>Winmispiraceae</taxon>
        <taxon>Rarispira</taxon>
    </lineage>
</organism>
<evidence type="ECO:0000256" key="7">
    <source>
        <dbReference type="ARBA" id="ARBA00048772"/>
    </source>
</evidence>
<dbReference type="PANTHER" id="PTHR45753">
    <property type="entry name" value="ORNITHINE CARBAMOYLTRANSFERASE, MITOCHONDRIAL"/>
    <property type="match status" value="1"/>
</dbReference>
<dbReference type="Pfam" id="PF02729">
    <property type="entry name" value="OTCace_N"/>
    <property type="match status" value="1"/>
</dbReference>
<dbReference type="PRINTS" id="PR00100">
    <property type="entry name" value="AOTCASE"/>
</dbReference>
<feature type="binding site" evidence="8">
    <location>
        <position position="82"/>
    </location>
    <ligand>
        <name>carbamoyl phosphate</name>
        <dbReference type="ChEBI" id="CHEBI:58228"/>
    </ligand>
</feature>
<accession>A0ABU9UDZ1</accession>
<evidence type="ECO:0000313" key="12">
    <source>
        <dbReference type="Proteomes" id="UP001466331"/>
    </source>
</evidence>
<proteinExistence type="inferred from homology"/>
<evidence type="ECO:0000259" key="10">
    <source>
        <dbReference type="Pfam" id="PF02729"/>
    </source>
</evidence>
<feature type="binding site" evidence="8">
    <location>
        <begin position="233"/>
        <end position="234"/>
    </location>
    <ligand>
        <name>L-ornithine</name>
        <dbReference type="ChEBI" id="CHEBI:46911"/>
    </ligand>
</feature>
<dbReference type="InterPro" id="IPR006132">
    <property type="entry name" value="Asp/Orn_carbamoyltranf_P-bd"/>
</dbReference>
<protein>
    <recommendedName>
        <fullName evidence="3 8">Ornithine carbamoyltransferase</fullName>
        <shortName evidence="8">OTCase</shortName>
        <ecNumber evidence="3 8">2.1.3.3</ecNumber>
    </recommendedName>
</protein>
<dbReference type="InterPro" id="IPR006131">
    <property type="entry name" value="Asp_carbamoyltransf_Asp/Orn-bd"/>
</dbReference>
<feature type="binding site" evidence="8">
    <location>
        <position position="315"/>
    </location>
    <ligand>
        <name>carbamoyl phosphate</name>
        <dbReference type="ChEBI" id="CHEBI:58228"/>
    </ligand>
</feature>
<evidence type="ECO:0000256" key="4">
    <source>
        <dbReference type="ARBA" id="ARBA00022490"/>
    </source>
</evidence>
<name>A0ABU9UDZ1_9SPIR</name>
<keyword evidence="5" id="KW-0056">Arginine metabolism</keyword>
<keyword evidence="4 8" id="KW-0963">Cytoplasm</keyword>
<dbReference type="NCBIfam" id="TIGR00658">
    <property type="entry name" value="orni_carb_tr"/>
    <property type="match status" value="1"/>
</dbReference>
<reference evidence="11 12" key="1">
    <citation type="submission" date="2024-03" db="EMBL/GenBank/DDBJ databases">
        <title>Ignisphaera cupida sp. nov., a hyperthermophilic hydrolytic archaeon from a hot spring of Kamchatka, and proposal of Ignisphaeraceae fam. nov.</title>
        <authorList>
            <person name="Podosokorskaya O.A."/>
            <person name="Elcheninov A.G."/>
            <person name="Maltseva A.I."/>
            <person name="Zayulina K.S."/>
            <person name="Novikov A."/>
            <person name="Merkel A.Y."/>
        </authorList>
    </citation>
    <scope>NUCLEOTIDE SEQUENCE [LARGE SCALE GENOMIC DNA]</scope>
    <source>
        <strain evidence="11 12">38H-sp</strain>
    </source>
</reference>
<sequence>MAVNIRGKSLLTLLDYSREQIEYIIELAAFLKAERRAGIRQRRLTGKSIVLIFEKTSTRTRCAFELAAAEEGAQVTFLTNSQLGKKESLEDTAKVLGRFYDGIGFRGYEQKTVEELATYSGIPVWNGLTDMYHPTQVLADVLTIKEKTCKNLSDVKLVYSGDARNNVANSLMIISAILGMHYTALCPPELAPEPELVKKAEELAKKSGGSIITGSDLSLVEGADAIYTDVWVSMGEEDKISERIKLLEPYRVDMDLINKTGNPNVLFLHCLPAFHDTNTEMGKLVEKEYGIKEMEVSDEVFRSRHSVVFEEAENRLHTIKAVILASLGAV</sequence>
<evidence type="ECO:0000313" key="11">
    <source>
        <dbReference type="EMBL" id="MEM5948749.1"/>
    </source>
</evidence>
<dbReference type="InterPro" id="IPR036901">
    <property type="entry name" value="Asp/Orn_carbamoylTrfase_sf"/>
</dbReference>
<comment type="catalytic activity">
    <reaction evidence="7 8">
        <text>carbamoyl phosphate + L-ornithine = L-citrulline + phosphate + H(+)</text>
        <dbReference type="Rhea" id="RHEA:19513"/>
        <dbReference type="ChEBI" id="CHEBI:15378"/>
        <dbReference type="ChEBI" id="CHEBI:43474"/>
        <dbReference type="ChEBI" id="CHEBI:46911"/>
        <dbReference type="ChEBI" id="CHEBI:57743"/>
        <dbReference type="ChEBI" id="CHEBI:58228"/>
        <dbReference type="EC" id="2.1.3.3"/>
    </reaction>
</comment>
<dbReference type="InterPro" id="IPR024904">
    <property type="entry name" value="OTCase_ArgI"/>
</dbReference>